<keyword evidence="2" id="KW-1185">Reference proteome</keyword>
<reference evidence="1 2" key="1">
    <citation type="submission" date="2021-03" db="EMBL/GenBank/DDBJ databases">
        <title>Actinoplanes flavus sp. nov., a novel actinomycete isolated from Coconut Palm rhizosphere soil.</title>
        <authorList>
            <person name="Luo X."/>
        </authorList>
    </citation>
    <scope>NUCLEOTIDE SEQUENCE [LARGE SCALE GENOMIC DNA]</scope>
    <source>
        <strain evidence="1 2">NEAU-H7</strain>
    </source>
</reference>
<gene>
    <name evidence="1" type="ORF">J5X75_03485</name>
</gene>
<comment type="caution">
    <text evidence="1">The sequence shown here is derived from an EMBL/GenBank/DDBJ whole genome shotgun (WGS) entry which is preliminary data.</text>
</comment>
<evidence type="ECO:0000313" key="1">
    <source>
        <dbReference type="EMBL" id="MBO3736579.1"/>
    </source>
</evidence>
<proteinExistence type="predicted"/>
<protein>
    <submittedName>
        <fullName evidence="1">Uncharacterized protein</fullName>
    </submittedName>
</protein>
<organism evidence="1 2">
    <name type="scientific">Actinoplanes flavus</name>
    <dbReference type="NCBI Taxonomy" id="2820290"/>
    <lineage>
        <taxon>Bacteria</taxon>
        <taxon>Bacillati</taxon>
        <taxon>Actinomycetota</taxon>
        <taxon>Actinomycetes</taxon>
        <taxon>Micromonosporales</taxon>
        <taxon>Micromonosporaceae</taxon>
        <taxon>Actinoplanes</taxon>
    </lineage>
</organism>
<dbReference type="EMBL" id="JAGFNS010000002">
    <property type="protein sequence ID" value="MBO3736579.1"/>
    <property type="molecule type" value="Genomic_DNA"/>
</dbReference>
<evidence type="ECO:0000313" key="2">
    <source>
        <dbReference type="Proteomes" id="UP000679690"/>
    </source>
</evidence>
<sequence>MLITAIAWLLSHQLPMVAVQRCMAPDRRLAWLGIHLALLREHAECAAGQMALDVSPGRIAGIVVLVAVPQLLGNLFTLAGAAGLWAMLRVVLAGAAAALGRLSPRLHVHVIAAAGSCRPVLDPAWGLSLRPWQLDRSPVRRRGPPLPSPL</sequence>
<accession>A0ABS3UCR1</accession>
<dbReference type="RefSeq" id="WP_208465799.1">
    <property type="nucleotide sequence ID" value="NZ_JAGFNS010000002.1"/>
</dbReference>
<dbReference type="Proteomes" id="UP000679690">
    <property type="component" value="Unassembled WGS sequence"/>
</dbReference>
<name>A0ABS3UCR1_9ACTN</name>